<name>A0A1L6Z511_9CAUD</name>
<evidence type="ECO:0000313" key="2">
    <source>
        <dbReference type="Proteomes" id="UP000225617"/>
    </source>
</evidence>
<protein>
    <submittedName>
        <fullName evidence="1">Deoxynucleotide monophosphate kinase</fullName>
    </submittedName>
</protein>
<organism evidence="1 2">
    <name type="scientific">Klebsiella phage vB_Kpn_IME260</name>
    <dbReference type="NCBI Taxonomy" id="1912318"/>
    <lineage>
        <taxon>Viruses</taxon>
        <taxon>Duplodnaviria</taxon>
        <taxon>Heunggongvirae</taxon>
        <taxon>Uroviricota</taxon>
        <taxon>Caudoviricetes</taxon>
        <taxon>Demerecviridae</taxon>
        <taxon>Sugarlandvirus</taxon>
        <taxon>Sugarlandvirus IME260</taxon>
    </lineage>
</organism>
<dbReference type="InterPro" id="IPR048444">
    <property type="entry name" value="DNMK"/>
</dbReference>
<dbReference type="RefSeq" id="YP_009597418.1">
    <property type="nucleotide sequence ID" value="NC_041899.1"/>
</dbReference>
<dbReference type="Pfam" id="PF21448">
    <property type="entry name" value="DNMK"/>
    <property type="match status" value="1"/>
</dbReference>
<dbReference type="KEGG" id="vg:40073049"/>
<keyword evidence="2" id="KW-1185">Reference proteome</keyword>
<dbReference type="InterPro" id="IPR027417">
    <property type="entry name" value="P-loop_NTPase"/>
</dbReference>
<dbReference type="Gene3D" id="3.40.50.300">
    <property type="entry name" value="P-loop containing nucleotide triphosphate hydrolases"/>
    <property type="match status" value="1"/>
</dbReference>
<keyword evidence="1" id="KW-0418">Kinase</keyword>
<sequence>MKYVLGLVGDAGAGKDTFADMAKVWAWEVLGPEYSISKFSFAAPVYELAAVILGVTPEKLAERRTKEIKQWFWVTQEALERTANVWKRFGIDKYADFSYVWPQFEASALYPLIAKTAPDFYQGRETPLYPLYTSPRKMLEFVGTELGRALVDENLWLNIVVDRITATKADISIISDVRFDNEAALVRNFPGAQNSSILKVHAPNNIHAIQSTHASARGVAPEFIDDVVTNNFDGLENFRKNVNAFCDERILFI</sequence>
<dbReference type="Proteomes" id="UP000225617">
    <property type="component" value="Segment"/>
</dbReference>
<reference evidence="1" key="1">
    <citation type="submission" date="2017-01" db="EMBL/GenBank/DDBJ databases">
        <title>Complete Genome Sequence of two Novel Multi-drug resistant Klebsiella pneumoniae Phage vB_Kpn_IME260.</title>
        <authorList>
            <person name="Xing S."/>
            <person name="Pan X."/>
            <person name="Sun Q."/>
            <person name="Pei G."/>
            <person name="Mi Z."/>
            <person name="An X."/>
            <person name="Tong Y."/>
        </authorList>
    </citation>
    <scope>NUCLEOTIDE SEQUENCE [LARGE SCALE GENOMIC DNA]</scope>
</reference>
<keyword evidence="1" id="KW-0808">Transferase</keyword>
<dbReference type="OrthoDB" id="9152at10239"/>
<evidence type="ECO:0000313" key="1">
    <source>
        <dbReference type="EMBL" id="APT41085.1"/>
    </source>
</evidence>
<dbReference type="GO" id="GO:0016301">
    <property type="term" value="F:kinase activity"/>
    <property type="evidence" value="ECO:0007669"/>
    <property type="project" value="UniProtKB-KW"/>
</dbReference>
<proteinExistence type="predicted"/>
<dbReference type="GeneID" id="40073049"/>
<dbReference type="EMBL" id="KX845404">
    <property type="protein sequence ID" value="APT41085.1"/>
    <property type="molecule type" value="Genomic_DNA"/>
</dbReference>
<accession>A0A1L6Z511</accession>